<dbReference type="AlphaFoldDB" id="A0A4Q8AN89"/>
<evidence type="ECO:0000256" key="2">
    <source>
        <dbReference type="ARBA" id="ARBA00023015"/>
    </source>
</evidence>
<accession>A0A4Q8AN89</accession>
<name>A0A4Q8AN89_9MICO</name>
<sequence>MPGIENAALRMLVAVAEAGSLSAAARRLGTTQQAVSSRMRNLEAQLGVALVIRSPQGSRLTEAGTVIAGWALDVVDAADRFDEAVRSLARDAAAPLRIAASLTVAEHLMPLWLHRLRAEAPVEVELTAVNSAAVAERVRNGSADLGFVEVPGPPDDLVTRTVASDELVVVVRPGHPWTRRRRGITAGELARTPLVVREQGSGTREALTQALRAHPDALTTTEPAAVLPTTASVRATVAAGDDPAVLSILAVADALRIGQLERVKVADLRVIRPLAAVWRDGAMPSPAAERLLAIIAHDERA</sequence>
<dbReference type="InterPro" id="IPR005119">
    <property type="entry name" value="LysR_subst-bd"/>
</dbReference>
<evidence type="ECO:0000256" key="3">
    <source>
        <dbReference type="ARBA" id="ARBA00023125"/>
    </source>
</evidence>
<dbReference type="GO" id="GO:0000976">
    <property type="term" value="F:transcription cis-regulatory region binding"/>
    <property type="evidence" value="ECO:0007669"/>
    <property type="project" value="TreeGrafter"/>
</dbReference>
<comment type="similarity">
    <text evidence="1">Belongs to the LysR transcriptional regulatory family.</text>
</comment>
<dbReference type="EMBL" id="SHLC01000001">
    <property type="protein sequence ID" value="RZU65601.1"/>
    <property type="molecule type" value="Genomic_DNA"/>
</dbReference>
<reference evidence="6 7" key="1">
    <citation type="submission" date="2019-02" db="EMBL/GenBank/DDBJ databases">
        <title>Sequencing the genomes of 1000 actinobacteria strains.</title>
        <authorList>
            <person name="Klenk H.-P."/>
        </authorList>
    </citation>
    <scope>NUCLEOTIDE SEQUENCE [LARGE SCALE GENOMIC DNA]</scope>
    <source>
        <strain evidence="6 7">DSM 18319</strain>
    </source>
</reference>
<evidence type="ECO:0000256" key="1">
    <source>
        <dbReference type="ARBA" id="ARBA00009437"/>
    </source>
</evidence>
<dbReference type="RefSeq" id="WP_130505932.1">
    <property type="nucleotide sequence ID" value="NZ_SHLC01000001.1"/>
</dbReference>
<dbReference type="Gene3D" id="3.40.190.10">
    <property type="entry name" value="Periplasmic binding protein-like II"/>
    <property type="match status" value="2"/>
</dbReference>
<evidence type="ECO:0000256" key="4">
    <source>
        <dbReference type="ARBA" id="ARBA00023163"/>
    </source>
</evidence>
<dbReference type="OrthoDB" id="9808620at2"/>
<dbReference type="Proteomes" id="UP000291483">
    <property type="component" value="Unassembled WGS sequence"/>
</dbReference>
<dbReference type="InterPro" id="IPR036390">
    <property type="entry name" value="WH_DNA-bd_sf"/>
</dbReference>
<dbReference type="SUPFAM" id="SSF46785">
    <property type="entry name" value="Winged helix' DNA-binding domain"/>
    <property type="match status" value="1"/>
</dbReference>
<keyword evidence="3 6" id="KW-0238">DNA-binding</keyword>
<comment type="caution">
    <text evidence="6">The sequence shown here is derived from an EMBL/GenBank/DDBJ whole genome shotgun (WGS) entry which is preliminary data.</text>
</comment>
<evidence type="ECO:0000313" key="7">
    <source>
        <dbReference type="Proteomes" id="UP000291483"/>
    </source>
</evidence>
<keyword evidence="4" id="KW-0804">Transcription</keyword>
<keyword evidence="2" id="KW-0805">Transcription regulation</keyword>
<dbReference type="Pfam" id="PF00126">
    <property type="entry name" value="HTH_1"/>
    <property type="match status" value="1"/>
</dbReference>
<keyword evidence="7" id="KW-1185">Reference proteome</keyword>
<dbReference type="Gene3D" id="1.10.10.10">
    <property type="entry name" value="Winged helix-like DNA-binding domain superfamily/Winged helix DNA-binding domain"/>
    <property type="match status" value="1"/>
</dbReference>
<organism evidence="6 7">
    <name type="scientific">Microterricola gilva</name>
    <dbReference type="NCBI Taxonomy" id="393267"/>
    <lineage>
        <taxon>Bacteria</taxon>
        <taxon>Bacillati</taxon>
        <taxon>Actinomycetota</taxon>
        <taxon>Actinomycetes</taxon>
        <taxon>Micrococcales</taxon>
        <taxon>Microbacteriaceae</taxon>
        <taxon>Microterricola</taxon>
    </lineage>
</organism>
<dbReference type="PRINTS" id="PR00039">
    <property type="entry name" value="HTHLYSR"/>
</dbReference>
<dbReference type="PANTHER" id="PTHR30126:SF39">
    <property type="entry name" value="HTH-TYPE TRANSCRIPTIONAL REGULATOR CYSL"/>
    <property type="match status" value="1"/>
</dbReference>
<dbReference type="PROSITE" id="PS50931">
    <property type="entry name" value="HTH_LYSR"/>
    <property type="match status" value="1"/>
</dbReference>
<evidence type="ECO:0000259" key="5">
    <source>
        <dbReference type="PROSITE" id="PS50931"/>
    </source>
</evidence>
<dbReference type="Pfam" id="PF03466">
    <property type="entry name" value="LysR_substrate"/>
    <property type="match status" value="1"/>
</dbReference>
<dbReference type="PANTHER" id="PTHR30126">
    <property type="entry name" value="HTH-TYPE TRANSCRIPTIONAL REGULATOR"/>
    <property type="match status" value="1"/>
</dbReference>
<gene>
    <name evidence="6" type="ORF">EV379_1935</name>
</gene>
<proteinExistence type="inferred from homology"/>
<dbReference type="InterPro" id="IPR036388">
    <property type="entry name" value="WH-like_DNA-bd_sf"/>
</dbReference>
<evidence type="ECO:0000313" key="6">
    <source>
        <dbReference type="EMBL" id="RZU65601.1"/>
    </source>
</evidence>
<feature type="domain" description="HTH lysR-type" evidence="5">
    <location>
        <begin position="4"/>
        <end position="61"/>
    </location>
</feature>
<dbReference type="GO" id="GO:0003700">
    <property type="term" value="F:DNA-binding transcription factor activity"/>
    <property type="evidence" value="ECO:0007669"/>
    <property type="project" value="InterPro"/>
</dbReference>
<protein>
    <submittedName>
        <fullName evidence="6">DNA-binding transcriptional LysR family regulator</fullName>
    </submittedName>
</protein>
<dbReference type="InterPro" id="IPR000847">
    <property type="entry name" value="LysR_HTH_N"/>
</dbReference>
<dbReference type="SUPFAM" id="SSF53850">
    <property type="entry name" value="Periplasmic binding protein-like II"/>
    <property type="match status" value="1"/>
</dbReference>